<proteinExistence type="inferred from homology"/>
<protein>
    <submittedName>
        <fullName evidence="3">Multidrug transporter</fullName>
    </submittedName>
</protein>
<comment type="subcellular location">
    <subcellularLocation>
        <location evidence="2">Cell membrane</location>
        <topology evidence="2">Lipid-anchor</topology>
    </subcellularLocation>
</comment>
<dbReference type="AlphaFoldDB" id="A0A5E4WBI4"/>
<dbReference type="InterPro" id="IPR010131">
    <property type="entry name" value="MdtP/NodT-like"/>
</dbReference>
<dbReference type="NCBIfam" id="TIGR01845">
    <property type="entry name" value="outer_NodT"/>
    <property type="match status" value="1"/>
</dbReference>
<dbReference type="PANTHER" id="PTHR30203">
    <property type="entry name" value="OUTER MEMBRANE CATION EFFLUX PROTEIN"/>
    <property type="match status" value="1"/>
</dbReference>
<reference evidence="3 4" key="1">
    <citation type="submission" date="2019-08" db="EMBL/GenBank/DDBJ databases">
        <authorList>
            <person name="Peeters C."/>
        </authorList>
    </citation>
    <scope>NUCLEOTIDE SEQUENCE [LARGE SCALE GENOMIC DNA]</scope>
    <source>
        <strain evidence="3 4">LMG 31114</strain>
    </source>
</reference>
<dbReference type="EMBL" id="CABPSK010000003">
    <property type="protein sequence ID" value="VVE21771.1"/>
    <property type="molecule type" value="Genomic_DNA"/>
</dbReference>
<keyword evidence="2" id="KW-0472">Membrane</keyword>
<keyword evidence="2" id="KW-0449">Lipoprotein</keyword>
<dbReference type="Proteomes" id="UP000366945">
    <property type="component" value="Unassembled WGS sequence"/>
</dbReference>
<dbReference type="PROSITE" id="PS51257">
    <property type="entry name" value="PROKAR_LIPOPROTEIN"/>
    <property type="match status" value="1"/>
</dbReference>
<name>A0A5E4WBI4_9BURK</name>
<evidence type="ECO:0000313" key="4">
    <source>
        <dbReference type="Proteomes" id="UP000366945"/>
    </source>
</evidence>
<dbReference type="GO" id="GO:0005886">
    <property type="term" value="C:plasma membrane"/>
    <property type="evidence" value="ECO:0007669"/>
    <property type="project" value="UniProtKB-SubCell"/>
</dbReference>
<dbReference type="Gene3D" id="2.20.200.10">
    <property type="entry name" value="Outer membrane efflux proteins (OEP)"/>
    <property type="match status" value="1"/>
</dbReference>
<dbReference type="Gene3D" id="1.20.1600.10">
    <property type="entry name" value="Outer membrane efflux proteins (OEP)"/>
    <property type="match status" value="1"/>
</dbReference>
<dbReference type="PANTHER" id="PTHR30203:SF32">
    <property type="entry name" value="CATION EFFLUX SYSTEM PROTEIN CUSC"/>
    <property type="match status" value="1"/>
</dbReference>
<keyword evidence="2" id="KW-0812">Transmembrane</keyword>
<comment type="similarity">
    <text evidence="1 2">Belongs to the outer membrane factor (OMF) (TC 1.B.17) family.</text>
</comment>
<dbReference type="SUPFAM" id="SSF56954">
    <property type="entry name" value="Outer membrane efflux proteins (OEP)"/>
    <property type="match status" value="1"/>
</dbReference>
<keyword evidence="2" id="KW-0564">Palmitate</keyword>
<keyword evidence="4" id="KW-1185">Reference proteome</keyword>
<evidence type="ECO:0000256" key="1">
    <source>
        <dbReference type="ARBA" id="ARBA00007613"/>
    </source>
</evidence>
<keyword evidence="2" id="KW-1134">Transmembrane beta strand</keyword>
<dbReference type="InterPro" id="IPR003423">
    <property type="entry name" value="OMP_efflux"/>
</dbReference>
<dbReference type="Pfam" id="PF02321">
    <property type="entry name" value="OEP"/>
    <property type="match status" value="2"/>
</dbReference>
<dbReference type="GO" id="GO:0015562">
    <property type="term" value="F:efflux transmembrane transporter activity"/>
    <property type="evidence" value="ECO:0007669"/>
    <property type="project" value="InterPro"/>
</dbReference>
<dbReference type="OrthoDB" id="9770517at2"/>
<accession>A0A5E4WBI4</accession>
<organism evidence="3 4">
    <name type="scientific">Pandoraea pneumonica</name>
    <dbReference type="NCBI Taxonomy" id="2508299"/>
    <lineage>
        <taxon>Bacteria</taxon>
        <taxon>Pseudomonadati</taxon>
        <taxon>Pseudomonadota</taxon>
        <taxon>Betaproteobacteria</taxon>
        <taxon>Burkholderiales</taxon>
        <taxon>Burkholderiaceae</taxon>
        <taxon>Pandoraea</taxon>
    </lineage>
</organism>
<evidence type="ECO:0000313" key="3">
    <source>
        <dbReference type="EMBL" id="VVE21771.1"/>
    </source>
</evidence>
<sequence length="497" mass="53467">MTKFRPRTDGMTMNRTGMLASLALFAMLAGCTLAPTYERPAAPMPTTFEAAPEGAGAASPALSSLTALTPAPSADADWAEVFTDPGLQGLIRKALAQNRDLRLASLRVQEARALYGIEAANLLPSVQAGGTFGRQRYAGTPDGNGGTTGNYVANDLRATLGVSAFELDFFGRVRSLKDAALNEYLASEEAQRAAQVSLVAEVATSYIGLVALSEQINYAREVLAAREEGIRVIRLRAERGLVDDLDLNTETTQVEVARAALAERERQRSQVVHALQVLTGDVGTRPVSAATLDDAFVVPVAAGLPSSLLMRRPDIRRAEAQLRATNANIGAARAAFFPSIKLTTDIGTASTRFADLFGAGSGVWSFVPQITVPIFDGGRNIQGLNLAEVRKEMAVVTYEQTIQTAFAEVDDALAAQSQLARQFQAQKRVSDGERERLRLAKRRYVNGVASYLELLDAQRSEFQAAQQLIDVKQRVLVNHVALYRALGGGWEPERSAS</sequence>
<evidence type="ECO:0000256" key="2">
    <source>
        <dbReference type="RuleBase" id="RU362097"/>
    </source>
</evidence>
<gene>
    <name evidence="3" type="ORF">PPN31114_03173</name>
</gene>